<organism evidence="1 2">
    <name type="scientific">Edwardsiella tarda ATCC 23685</name>
    <dbReference type="NCBI Taxonomy" id="500638"/>
    <lineage>
        <taxon>Bacteria</taxon>
        <taxon>Pseudomonadati</taxon>
        <taxon>Pseudomonadota</taxon>
        <taxon>Gammaproteobacteria</taxon>
        <taxon>Enterobacterales</taxon>
        <taxon>Hafniaceae</taxon>
        <taxon>Edwardsiella</taxon>
    </lineage>
</organism>
<accession>D4F5K0</accession>
<dbReference type="AlphaFoldDB" id="D4F5K0"/>
<protein>
    <recommendedName>
        <fullName evidence="3">Lipoprotein</fullName>
    </recommendedName>
</protein>
<dbReference type="EMBL" id="ADGK01000150">
    <property type="protein sequence ID" value="EFE22967.1"/>
    <property type="molecule type" value="Genomic_DNA"/>
</dbReference>
<gene>
    <name evidence="1" type="ORF">EDWATA_02028</name>
</gene>
<dbReference type="PROSITE" id="PS51257">
    <property type="entry name" value="PROKAR_LIPOPROTEIN"/>
    <property type="match status" value="1"/>
</dbReference>
<dbReference type="Proteomes" id="UP000003692">
    <property type="component" value="Unassembled WGS sequence"/>
</dbReference>
<sequence>MLAITKLIAWLSYAWISLQSCSDTRSPYRLLVLASTATG</sequence>
<evidence type="ECO:0000313" key="1">
    <source>
        <dbReference type="EMBL" id="EFE22967.1"/>
    </source>
</evidence>
<name>D4F5K0_EDWTA</name>
<dbReference type="HOGENOM" id="CLU_3308781_0_0_6"/>
<comment type="caution">
    <text evidence="1">The sequence shown here is derived from an EMBL/GenBank/DDBJ whole genome shotgun (WGS) entry which is preliminary data.</text>
</comment>
<evidence type="ECO:0008006" key="3">
    <source>
        <dbReference type="Google" id="ProtNLM"/>
    </source>
</evidence>
<evidence type="ECO:0000313" key="2">
    <source>
        <dbReference type="Proteomes" id="UP000003692"/>
    </source>
</evidence>
<proteinExistence type="predicted"/>
<reference evidence="1 2" key="1">
    <citation type="submission" date="2010-02" db="EMBL/GenBank/DDBJ databases">
        <authorList>
            <person name="Weinstock G."/>
            <person name="Sodergren E."/>
            <person name="Clifton S."/>
            <person name="Fulton L."/>
            <person name="Fulton B."/>
            <person name="Courtney L."/>
            <person name="Fronick C."/>
            <person name="Harrison M."/>
            <person name="Strong C."/>
            <person name="Farmer C."/>
            <person name="Delahaunty K."/>
            <person name="Markovic C."/>
            <person name="Hall O."/>
            <person name="Minx P."/>
            <person name="Tomlinson C."/>
            <person name="Mitreva M."/>
            <person name="Nelson J."/>
            <person name="Hou S."/>
            <person name="Wollam A."/>
            <person name="Pepin K.H."/>
            <person name="Johnson M."/>
            <person name="Bhonagiri V."/>
            <person name="Zhang X."/>
            <person name="Suruliraj S."/>
            <person name="Warren W."/>
            <person name="Chinwalla A."/>
            <person name="Mardis E.R."/>
            <person name="Wilson R.K."/>
        </authorList>
    </citation>
    <scope>NUCLEOTIDE SEQUENCE [LARGE SCALE GENOMIC DNA]</scope>
    <source>
        <strain evidence="1 2">ATCC 23685</strain>
    </source>
</reference>